<feature type="compositionally biased region" description="Basic and acidic residues" evidence="1">
    <location>
        <begin position="101"/>
        <end position="111"/>
    </location>
</feature>
<organism evidence="2 3">
    <name type="scientific">Rhodotorula mucilaginosa</name>
    <name type="common">Yeast</name>
    <name type="synonym">Rhodotorula rubra</name>
    <dbReference type="NCBI Taxonomy" id="5537"/>
    <lineage>
        <taxon>Eukaryota</taxon>
        <taxon>Fungi</taxon>
        <taxon>Dikarya</taxon>
        <taxon>Basidiomycota</taxon>
        <taxon>Pucciniomycotina</taxon>
        <taxon>Microbotryomycetes</taxon>
        <taxon>Sporidiobolales</taxon>
        <taxon>Sporidiobolaceae</taxon>
        <taxon>Rhodotorula</taxon>
    </lineage>
</organism>
<protein>
    <submittedName>
        <fullName evidence="2">Uncharacterized protein</fullName>
    </submittedName>
</protein>
<reference evidence="2 3" key="1">
    <citation type="submission" date="2020-11" db="EMBL/GenBank/DDBJ databases">
        <title>Kefir isolates.</title>
        <authorList>
            <person name="Marcisauskas S."/>
            <person name="Kim Y."/>
            <person name="Blasche S."/>
        </authorList>
    </citation>
    <scope>NUCLEOTIDE SEQUENCE [LARGE SCALE GENOMIC DNA]</scope>
    <source>
        <strain evidence="2 3">KR</strain>
    </source>
</reference>
<gene>
    <name evidence="2" type="ORF">C6P46_001841</name>
</gene>
<sequence length="195" mass="20814">MLVWPDSPLYAPHPSPATLCSTPLRQTRPAFSNAALTASERPRTPLARRSYRSIGPPLGIDAPYHTLEALFALPARLGYNLRRPSSGQPGVTAGSSPRVLDAPRRPHESRITARNGLPPRPSRSPGHKALLGGGPLSPCARYAPTSPCAAATCGHNLKSLFRLLLPLAAASTKPDARRGSPCPRDTDEELLRDAL</sequence>
<evidence type="ECO:0000313" key="3">
    <source>
        <dbReference type="Proteomes" id="UP000777482"/>
    </source>
</evidence>
<dbReference type="Proteomes" id="UP000777482">
    <property type="component" value="Unassembled WGS sequence"/>
</dbReference>
<feature type="region of interest" description="Disordered" evidence="1">
    <location>
        <begin position="172"/>
        <end position="195"/>
    </location>
</feature>
<dbReference type="EMBL" id="PUHQ01000156">
    <property type="protein sequence ID" value="KAG0654242.1"/>
    <property type="molecule type" value="Genomic_DNA"/>
</dbReference>
<evidence type="ECO:0000313" key="2">
    <source>
        <dbReference type="EMBL" id="KAG0654242.1"/>
    </source>
</evidence>
<keyword evidence="3" id="KW-1185">Reference proteome</keyword>
<name>A0A9P6VSG1_RHOMI</name>
<proteinExistence type="predicted"/>
<evidence type="ECO:0000256" key="1">
    <source>
        <dbReference type="SAM" id="MobiDB-lite"/>
    </source>
</evidence>
<comment type="caution">
    <text evidence="2">The sequence shown here is derived from an EMBL/GenBank/DDBJ whole genome shotgun (WGS) entry which is preliminary data.</text>
</comment>
<accession>A0A9P6VSG1</accession>
<feature type="region of interest" description="Disordered" evidence="1">
    <location>
        <begin position="84"/>
        <end position="132"/>
    </location>
</feature>
<dbReference type="AlphaFoldDB" id="A0A9P6VSG1"/>
<feature type="compositionally biased region" description="Polar residues" evidence="1">
    <location>
        <begin position="84"/>
        <end position="95"/>
    </location>
</feature>